<name>A0ABN8Z4J9_RANTA</name>
<feature type="compositionally biased region" description="Basic residues" evidence="1">
    <location>
        <begin position="10"/>
        <end position="20"/>
    </location>
</feature>
<feature type="region of interest" description="Disordered" evidence="1">
    <location>
        <begin position="1"/>
        <end position="100"/>
    </location>
</feature>
<reference evidence="2" key="1">
    <citation type="submission" date="2023-04" db="EMBL/GenBank/DDBJ databases">
        <authorList>
            <consortium name="ELIXIR-Norway"/>
        </authorList>
    </citation>
    <scope>NUCLEOTIDE SEQUENCE [LARGE SCALE GENOMIC DNA]</scope>
</reference>
<evidence type="ECO:0000313" key="2">
    <source>
        <dbReference type="EMBL" id="CAI9167568.1"/>
    </source>
</evidence>
<evidence type="ECO:0000256" key="1">
    <source>
        <dbReference type="SAM" id="MobiDB-lite"/>
    </source>
</evidence>
<sequence>MVESSPMGKTRTKQSCKRLGRQLSGKATLGHQASNTNRAGVDLEKPREERSGERRHRRYSHVGPLSGHQRRHASAAAPPASGRFPRTSVPPQPPALHAGNGLPPLLRDINVLKVPASKQNCILGFGVLISRLHFVLNTQCSELAGESERKASPTVVKCRHR</sequence>
<evidence type="ECO:0000313" key="3">
    <source>
        <dbReference type="Proteomes" id="UP001176941"/>
    </source>
</evidence>
<feature type="compositionally biased region" description="Basic and acidic residues" evidence="1">
    <location>
        <begin position="41"/>
        <end position="52"/>
    </location>
</feature>
<protein>
    <submittedName>
        <fullName evidence="2">Uncharacterized protein</fullName>
    </submittedName>
</protein>
<keyword evidence="3" id="KW-1185">Reference proteome</keyword>
<accession>A0ABN8Z4J9</accession>
<proteinExistence type="predicted"/>
<gene>
    <name evidence="2" type="ORF">MRATA1EN1_LOCUS16530</name>
</gene>
<dbReference type="EMBL" id="OX459963">
    <property type="protein sequence ID" value="CAI9167568.1"/>
    <property type="molecule type" value="Genomic_DNA"/>
</dbReference>
<organism evidence="2 3">
    <name type="scientific">Rangifer tarandus platyrhynchus</name>
    <name type="common">Svalbard reindeer</name>
    <dbReference type="NCBI Taxonomy" id="3082113"/>
    <lineage>
        <taxon>Eukaryota</taxon>
        <taxon>Metazoa</taxon>
        <taxon>Chordata</taxon>
        <taxon>Craniata</taxon>
        <taxon>Vertebrata</taxon>
        <taxon>Euteleostomi</taxon>
        <taxon>Mammalia</taxon>
        <taxon>Eutheria</taxon>
        <taxon>Laurasiatheria</taxon>
        <taxon>Artiodactyla</taxon>
        <taxon>Ruminantia</taxon>
        <taxon>Pecora</taxon>
        <taxon>Cervidae</taxon>
        <taxon>Odocoileinae</taxon>
        <taxon>Rangifer</taxon>
    </lineage>
</organism>
<dbReference type="Proteomes" id="UP001176941">
    <property type="component" value="Chromosome 27"/>
</dbReference>